<dbReference type="Gene3D" id="2.30.30.210">
    <property type="entry name" value="Ribonuclease P/MRP, subunit p29"/>
    <property type="match status" value="1"/>
</dbReference>
<dbReference type="InterPro" id="IPR036980">
    <property type="entry name" value="RNase_P/MRP_Rpp29_sf"/>
</dbReference>
<dbReference type="PANTHER" id="PTHR13348:SF0">
    <property type="entry name" value="RIBONUCLEASE P PROTEIN SUBUNIT P29"/>
    <property type="match status" value="1"/>
</dbReference>
<protein>
    <submittedName>
        <fullName evidence="1">Uncharacterized protein</fullName>
    </submittedName>
</protein>
<dbReference type="InterPro" id="IPR016848">
    <property type="entry name" value="RNase_P/MRP_Rpp29-subunit"/>
</dbReference>
<dbReference type="VEuPathDB" id="MicrosporidiaDB:ECANGB1_1155"/>
<dbReference type="GO" id="GO:0030677">
    <property type="term" value="C:ribonuclease P complex"/>
    <property type="evidence" value="ECO:0007669"/>
    <property type="project" value="InterPro"/>
</dbReference>
<keyword evidence="2" id="KW-1185">Reference proteome</keyword>
<dbReference type="GO" id="GO:0006364">
    <property type="term" value="P:rRNA processing"/>
    <property type="evidence" value="ECO:0007669"/>
    <property type="project" value="TreeGrafter"/>
</dbReference>
<proteinExistence type="predicted"/>
<organism evidence="1 2">
    <name type="scientific">Enterospora canceri</name>
    <dbReference type="NCBI Taxonomy" id="1081671"/>
    <lineage>
        <taxon>Eukaryota</taxon>
        <taxon>Fungi</taxon>
        <taxon>Fungi incertae sedis</taxon>
        <taxon>Microsporidia</taxon>
        <taxon>Enterocytozoonidae</taxon>
        <taxon>Enterospora</taxon>
    </lineage>
</organism>
<dbReference type="EMBL" id="LWDP01000033">
    <property type="protein sequence ID" value="ORD94071.1"/>
    <property type="molecule type" value="Genomic_DNA"/>
</dbReference>
<dbReference type="Proteomes" id="UP000192639">
    <property type="component" value="Unassembled WGS sequence"/>
</dbReference>
<dbReference type="AlphaFoldDB" id="A0A1Y1S6Q6"/>
<accession>A0A1Y1S6Q6</accession>
<dbReference type="GO" id="GO:0001682">
    <property type="term" value="P:tRNA 5'-leader removal"/>
    <property type="evidence" value="ECO:0007669"/>
    <property type="project" value="InterPro"/>
</dbReference>
<name>A0A1Y1S6Q6_9MICR</name>
<dbReference type="SUPFAM" id="SSF101744">
    <property type="entry name" value="Rof/RNase P subunit-like"/>
    <property type="match status" value="1"/>
</dbReference>
<sequence length="155" mass="18300">MPNKFTCAYDRLLSKIKKNVPTSDLYYTTTTITSALKQKKKRKELKYEITTSKYADYLNLNRKTREYFNSVLKQGSNDYFMDQLSKTCLNGLIIEVKLTGKVTEGIIIHEGRNTVYFVTKMNKVKEFNKKNKNFIVKIENRRYLMIGSNLKHNRF</sequence>
<gene>
    <name evidence="1" type="ORF">ECANGB1_1155</name>
</gene>
<evidence type="ECO:0000313" key="2">
    <source>
        <dbReference type="Proteomes" id="UP000192639"/>
    </source>
</evidence>
<dbReference type="GO" id="GO:0000172">
    <property type="term" value="C:ribonuclease MRP complex"/>
    <property type="evidence" value="ECO:0007669"/>
    <property type="project" value="InterPro"/>
</dbReference>
<dbReference type="InterPro" id="IPR023534">
    <property type="entry name" value="Rof/RNase_P-like"/>
</dbReference>
<reference evidence="1 2" key="1">
    <citation type="journal article" date="2017" name="Environ. Microbiol.">
        <title>Decay of the glycolytic pathway and adaptation to intranuclear parasitism within Enterocytozoonidae microsporidia.</title>
        <authorList>
            <person name="Wiredu Boakye D."/>
            <person name="Jaroenlak P."/>
            <person name="Prachumwat A."/>
            <person name="Williams T.A."/>
            <person name="Bateman K.S."/>
            <person name="Itsathitphaisarn O."/>
            <person name="Sritunyalucksana K."/>
            <person name="Paszkiewicz K.H."/>
            <person name="Moore K.A."/>
            <person name="Stentiford G.D."/>
            <person name="Williams B.A."/>
        </authorList>
    </citation>
    <scope>NUCLEOTIDE SEQUENCE [LARGE SCALE GENOMIC DNA]</scope>
    <source>
        <strain evidence="1 2">GB1</strain>
    </source>
</reference>
<comment type="caution">
    <text evidence="1">The sequence shown here is derived from an EMBL/GenBank/DDBJ whole genome shotgun (WGS) entry which is preliminary data.</text>
</comment>
<evidence type="ECO:0000313" key="1">
    <source>
        <dbReference type="EMBL" id="ORD94071.1"/>
    </source>
</evidence>
<dbReference type="OrthoDB" id="124041at2759"/>
<dbReference type="GO" id="GO:0033204">
    <property type="term" value="F:ribonuclease P RNA binding"/>
    <property type="evidence" value="ECO:0007669"/>
    <property type="project" value="InterPro"/>
</dbReference>
<dbReference type="PANTHER" id="PTHR13348">
    <property type="entry name" value="RIBONUCLEASE P SUBUNIT P29"/>
    <property type="match status" value="1"/>
</dbReference>